<comment type="caution">
    <text evidence="3">The sequence shown here is derived from an EMBL/GenBank/DDBJ whole genome shotgun (WGS) entry which is preliminary data.</text>
</comment>
<evidence type="ECO:0000313" key="4">
    <source>
        <dbReference type="Proteomes" id="UP001595665"/>
    </source>
</evidence>
<proteinExistence type="predicted"/>
<sequence length="154" mass="16263">MGMLSNIFHKIFPQKSAPASASTPASAPAAAPGGQQNIPQPPATAQAQQTGQPTQVTPAATGPAATLAQQVDVEEILTNKQKASGQQLNWRTSIVDLLKLLDLDSSLQARKELAAELHYTGDTSDSATMNIWLHKQVMKKLAENGGKVPADLQD</sequence>
<gene>
    <name evidence="3" type="ORF">ACFOPH_00200</name>
</gene>
<organism evidence="3 4">
    <name type="scientific">Massilia haematophila</name>
    <dbReference type="NCBI Taxonomy" id="457923"/>
    <lineage>
        <taxon>Bacteria</taxon>
        <taxon>Pseudomonadati</taxon>
        <taxon>Pseudomonadota</taxon>
        <taxon>Betaproteobacteria</taxon>
        <taxon>Burkholderiales</taxon>
        <taxon>Oxalobacteraceae</taxon>
        <taxon>Telluria group</taxon>
        <taxon>Massilia</taxon>
    </lineage>
</organism>
<dbReference type="EMBL" id="JBHRVV010000001">
    <property type="protein sequence ID" value="MFC3456673.1"/>
    <property type="molecule type" value="Genomic_DNA"/>
</dbReference>
<reference evidence="4" key="1">
    <citation type="journal article" date="2019" name="Int. J. Syst. Evol. Microbiol.">
        <title>The Global Catalogue of Microorganisms (GCM) 10K type strain sequencing project: providing services to taxonomists for standard genome sequencing and annotation.</title>
        <authorList>
            <consortium name="The Broad Institute Genomics Platform"/>
            <consortium name="The Broad Institute Genome Sequencing Center for Infectious Disease"/>
            <person name="Wu L."/>
            <person name="Ma J."/>
        </authorList>
    </citation>
    <scope>NUCLEOTIDE SEQUENCE [LARGE SCALE GENOMIC DNA]</scope>
    <source>
        <strain evidence="4">CCM 7480</strain>
    </source>
</reference>
<dbReference type="Pfam" id="PF12200">
    <property type="entry name" value="DUF3597"/>
    <property type="match status" value="1"/>
</dbReference>
<accession>A0ABV7PET5</accession>
<dbReference type="RefSeq" id="WP_379737834.1">
    <property type="nucleotide sequence ID" value="NZ_JBHRVV010000001.1"/>
</dbReference>
<evidence type="ECO:0000256" key="1">
    <source>
        <dbReference type="SAM" id="MobiDB-lite"/>
    </source>
</evidence>
<protein>
    <submittedName>
        <fullName evidence="3">DUF3597 domain-containing protein</fullName>
    </submittedName>
</protein>
<feature type="domain" description="DUF3597" evidence="2">
    <location>
        <begin position="4"/>
        <end position="149"/>
    </location>
</feature>
<name>A0ABV7PET5_9BURK</name>
<feature type="region of interest" description="Disordered" evidence="1">
    <location>
        <begin position="15"/>
        <end position="63"/>
    </location>
</feature>
<keyword evidence="4" id="KW-1185">Reference proteome</keyword>
<dbReference type="Proteomes" id="UP001595665">
    <property type="component" value="Unassembled WGS sequence"/>
</dbReference>
<evidence type="ECO:0000313" key="3">
    <source>
        <dbReference type="EMBL" id="MFC3456673.1"/>
    </source>
</evidence>
<dbReference type="SUPFAM" id="SSF158634">
    <property type="entry name" value="RPA2825-like"/>
    <property type="match status" value="1"/>
</dbReference>
<evidence type="ECO:0000259" key="2">
    <source>
        <dbReference type="Pfam" id="PF12200"/>
    </source>
</evidence>
<dbReference type="InterPro" id="IPR022016">
    <property type="entry name" value="DUF3597"/>
</dbReference>